<name>A0A9W9DEV0_9AGAR</name>
<dbReference type="Proteomes" id="UP001150238">
    <property type="component" value="Unassembled WGS sequence"/>
</dbReference>
<evidence type="ECO:0000313" key="2">
    <source>
        <dbReference type="EMBL" id="KAJ4466709.1"/>
    </source>
</evidence>
<dbReference type="EMBL" id="JANVFS010000044">
    <property type="protein sequence ID" value="KAJ4466709.1"/>
    <property type="molecule type" value="Genomic_DNA"/>
</dbReference>
<comment type="caution">
    <text evidence="2">The sequence shown here is derived from an EMBL/GenBank/DDBJ whole genome shotgun (WGS) entry which is preliminary data.</text>
</comment>
<sequence length="335" mass="37485">MSRQSTLSSAGTLRRGAPNKTRPESVNEVLEPTETDNAPTVTVTKEQIAREYLTSKAAIIGTNALSTKEDVYDAMLRATRLPKKEIDVTLKTVEHGITLLRDIDEKRSQRELLGEIKGAVESSFAKLDIEKQLQHQLTQVRNEFNERLDSIAANINGTEEKIDSIAKKSQSVTPEISYADITRTNGKRTMAPTQAMTRQRMRAHVEVKRRQILILNAGNDAGKEIISKNPGEMLEYLNNMLIKMGALNKGTFVSATKLKNTDNLLTEVSSPELADWIHRVKQMIQFTTLSSQALTIADKEYEIILHFVPTTFGADDAFELRRLEDINDLPTCSIT</sequence>
<reference evidence="2" key="1">
    <citation type="submission" date="2022-08" db="EMBL/GenBank/DDBJ databases">
        <authorList>
            <consortium name="DOE Joint Genome Institute"/>
            <person name="Min B."/>
            <person name="Riley R."/>
            <person name="Sierra-Patev S."/>
            <person name="Naranjo-Ortiz M."/>
            <person name="Looney B."/>
            <person name="Konkel Z."/>
            <person name="Slot J.C."/>
            <person name="Sakamoto Y."/>
            <person name="Steenwyk J.L."/>
            <person name="Rokas A."/>
            <person name="Carro J."/>
            <person name="Camarero S."/>
            <person name="Ferreira P."/>
            <person name="Molpeceres G."/>
            <person name="Ruiz-Duenas F.J."/>
            <person name="Serrano A."/>
            <person name="Henrissat B."/>
            <person name="Drula E."/>
            <person name="Hughes K.W."/>
            <person name="Mata J.L."/>
            <person name="Ishikawa N.K."/>
            <person name="Vargas-Isla R."/>
            <person name="Ushijima S."/>
            <person name="Smith C.A."/>
            <person name="Ahrendt S."/>
            <person name="Andreopoulos W."/>
            <person name="He G."/>
            <person name="Labutti K."/>
            <person name="Lipzen A."/>
            <person name="Ng V."/>
            <person name="Sandor L."/>
            <person name="Barry K."/>
            <person name="Martinez A.T."/>
            <person name="Xiao Y."/>
            <person name="Gibbons J.G."/>
            <person name="Terashima K."/>
            <person name="Hibbett D.S."/>
            <person name="Grigoriev I.V."/>
        </authorList>
    </citation>
    <scope>NUCLEOTIDE SEQUENCE</scope>
    <source>
        <strain evidence="2">Sp2 HRB7682 ss15</strain>
    </source>
</reference>
<reference evidence="2" key="2">
    <citation type="journal article" date="2023" name="Proc. Natl. Acad. Sci. U.S.A.">
        <title>A global phylogenomic analysis of the shiitake genus Lentinula.</title>
        <authorList>
            <person name="Sierra-Patev S."/>
            <person name="Min B."/>
            <person name="Naranjo-Ortiz M."/>
            <person name="Looney B."/>
            <person name="Konkel Z."/>
            <person name="Slot J.C."/>
            <person name="Sakamoto Y."/>
            <person name="Steenwyk J.L."/>
            <person name="Rokas A."/>
            <person name="Carro J."/>
            <person name="Camarero S."/>
            <person name="Ferreira P."/>
            <person name="Molpeceres G."/>
            <person name="Ruiz-Duenas F.J."/>
            <person name="Serrano A."/>
            <person name="Henrissat B."/>
            <person name="Drula E."/>
            <person name="Hughes K.W."/>
            <person name="Mata J.L."/>
            <person name="Ishikawa N.K."/>
            <person name="Vargas-Isla R."/>
            <person name="Ushijima S."/>
            <person name="Smith C.A."/>
            <person name="Donoghue J."/>
            <person name="Ahrendt S."/>
            <person name="Andreopoulos W."/>
            <person name="He G."/>
            <person name="LaButti K."/>
            <person name="Lipzen A."/>
            <person name="Ng V."/>
            <person name="Riley R."/>
            <person name="Sandor L."/>
            <person name="Barry K."/>
            <person name="Martinez A.T."/>
            <person name="Xiao Y."/>
            <person name="Gibbons J.G."/>
            <person name="Terashima K."/>
            <person name="Grigoriev I.V."/>
            <person name="Hibbett D."/>
        </authorList>
    </citation>
    <scope>NUCLEOTIDE SEQUENCE</scope>
    <source>
        <strain evidence="2">Sp2 HRB7682 ss15</strain>
    </source>
</reference>
<dbReference type="AlphaFoldDB" id="A0A9W9DEV0"/>
<protein>
    <submittedName>
        <fullName evidence="2">Uncharacterized protein</fullName>
    </submittedName>
</protein>
<evidence type="ECO:0000256" key="1">
    <source>
        <dbReference type="SAM" id="MobiDB-lite"/>
    </source>
</evidence>
<proteinExistence type="predicted"/>
<accession>A0A9W9DEV0</accession>
<organism evidence="2 3">
    <name type="scientific">Lentinula lateritia</name>
    <dbReference type="NCBI Taxonomy" id="40482"/>
    <lineage>
        <taxon>Eukaryota</taxon>
        <taxon>Fungi</taxon>
        <taxon>Dikarya</taxon>
        <taxon>Basidiomycota</taxon>
        <taxon>Agaricomycotina</taxon>
        <taxon>Agaricomycetes</taxon>
        <taxon>Agaricomycetidae</taxon>
        <taxon>Agaricales</taxon>
        <taxon>Marasmiineae</taxon>
        <taxon>Omphalotaceae</taxon>
        <taxon>Lentinula</taxon>
    </lineage>
</organism>
<gene>
    <name evidence="2" type="ORF">C8J55DRAFT_493031</name>
</gene>
<feature type="compositionally biased region" description="Polar residues" evidence="1">
    <location>
        <begin position="1"/>
        <end position="11"/>
    </location>
</feature>
<evidence type="ECO:0000313" key="3">
    <source>
        <dbReference type="Proteomes" id="UP001150238"/>
    </source>
</evidence>
<feature type="region of interest" description="Disordered" evidence="1">
    <location>
        <begin position="1"/>
        <end position="40"/>
    </location>
</feature>